<feature type="binding site" evidence="10 13">
    <location>
        <position position="77"/>
    </location>
    <ligand>
        <name>a divalent metal cation</name>
        <dbReference type="ChEBI" id="CHEBI:60240"/>
    </ligand>
</feature>
<evidence type="ECO:0000256" key="6">
    <source>
        <dbReference type="ARBA" id="ARBA00009541"/>
    </source>
</evidence>
<keyword evidence="13" id="KW-0862">Zinc</keyword>
<dbReference type="HOGENOM" id="CLU_054856_1_0_6"/>
<evidence type="ECO:0000256" key="4">
    <source>
        <dbReference type="ARBA" id="ARBA00001947"/>
    </source>
</evidence>
<dbReference type="EMBL" id="CP000733">
    <property type="protein sequence ID" value="ABS77359.2"/>
    <property type="molecule type" value="Genomic_DNA"/>
</dbReference>
<dbReference type="Pfam" id="PF00834">
    <property type="entry name" value="Ribul_P_3_epim"/>
    <property type="match status" value="1"/>
</dbReference>
<dbReference type="SUPFAM" id="SSF51366">
    <property type="entry name" value="Ribulose-phoshate binding barrel"/>
    <property type="match status" value="1"/>
</dbReference>
<feature type="binding site" evidence="10 13">
    <location>
        <position position="45"/>
    </location>
    <ligand>
        <name>a divalent metal cation</name>
        <dbReference type="ChEBI" id="CHEBI:60240"/>
    </ligand>
</feature>
<dbReference type="GO" id="GO:0005737">
    <property type="term" value="C:cytoplasm"/>
    <property type="evidence" value="ECO:0007669"/>
    <property type="project" value="UniProtKB-ARBA"/>
</dbReference>
<name>A9KB90_COXBN</name>
<dbReference type="GO" id="GO:0006098">
    <property type="term" value="P:pentose-phosphate shunt"/>
    <property type="evidence" value="ECO:0007669"/>
    <property type="project" value="UniProtKB-UniRule"/>
</dbReference>
<dbReference type="FunFam" id="3.20.20.70:FF:000004">
    <property type="entry name" value="Ribulose-phosphate 3-epimerase"/>
    <property type="match status" value="1"/>
</dbReference>
<keyword evidence="9 10" id="KW-0413">Isomerase</keyword>
<evidence type="ECO:0000313" key="16">
    <source>
        <dbReference type="Proteomes" id="UP000008555"/>
    </source>
</evidence>
<keyword evidence="10 11" id="KW-0119">Carbohydrate metabolism</keyword>
<dbReference type="Proteomes" id="UP000008555">
    <property type="component" value="Chromosome"/>
</dbReference>
<organism evidence="15 16">
    <name type="scientific">Coxiella burnetii (strain Dugway 5J108-111)</name>
    <dbReference type="NCBI Taxonomy" id="434922"/>
    <lineage>
        <taxon>Bacteria</taxon>
        <taxon>Pseudomonadati</taxon>
        <taxon>Pseudomonadota</taxon>
        <taxon>Gammaproteobacteria</taxon>
        <taxon>Legionellales</taxon>
        <taxon>Coxiellaceae</taxon>
        <taxon>Coxiella</taxon>
    </lineage>
</organism>
<dbReference type="RefSeq" id="WP_010958506.1">
    <property type="nucleotide sequence ID" value="NC_009727.1"/>
</dbReference>
<keyword evidence="13" id="KW-0464">Manganese</keyword>
<dbReference type="InterPro" id="IPR000056">
    <property type="entry name" value="Ribul_P_3_epim-like"/>
</dbReference>
<comment type="cofactor">
    <cofactor evidence="2">
        <name>Mn(2+)</name>
        <dbReference type="ChEBI" id="CHEBI:29035"/>
    </cofactor>
</comment>
<dbReference type="PANTHER" id="PTHR11749">
    <property type="entry name" value="RIBULOSE-5-PHOSPHATE-3-EPIMERASE"/>
    <property type="match status" value="1"/>
</dbReference>
<dbReference type="Gene3D" id="3.20.20.70">
    <property type="entry name" value="Aldolase class I"/>
    <property type="match status" value="1"/>
</dbReference>
<dbReference type="HAMAP" id="MF_02227">
    <property type="entry name" value="RPE"/>
    <property type="match status" value="1"/>
</dbReference>
<feature type="binding site" evidence="10 14">
    <location>
        <begin position="208"/>
        <end position="209"/>
    </location>
    <ligand>
        <name>substrate</name>
    </ligand>
</feature>
<dbReference type="CDD" id="cd00429">
    <property type="entry name" value="RPE"/>
    <property type="match status" value="1"/>
</dbReference>
<evidence type="ECO:0000256" key="14">
    <source>
        <dbReference type="PIRSR" id="PIRSR001461-3"/>
    </source>
</evidence>
<feature type="binding site" evidence="14">
    <location>
        <position position="188"/>
    </location>
    <ligand>
        <name>substrate</name>
    </ligand>
</feature>
<comment type="catalytic activity">
    <reaction evidence="1 10 11">
        <text>D-ribulose 5-phosphate = D-xylulose 5-phosphate</text>
        <dbReference type="Rhea" id="RHEA:13677"/>
        <dbReference type="ChEBI" id="CHEBI:57737"/>
        <dbReference type="ChEBI" id="CHEBI:58121"/>
        <dbReference type="EC" id="5.1.3.1"/>
    </reaction>
</comment>
<evidence type="ECO:0000256" key="10">
    <source>
        <dbReference type="HAMAP-Rule" id="MF_02227"/>
    </source>
</evidence>
<proteinExistence type="inferred from homology"/>
<dbReference type="InterPro" id="IPR026019">
    <property type="entry name" value="Ribul_P_3_epim"/>
</dbReference>
<evidence type="ECO:0000256" key="8">
    <source>
        <dbReference type="ARBA" id="ARBA00022723"/>
    </source>
</evidence>
<evidence type="ECO:0000256" key="12">
    <source>
        <dbReference type="PIRSR" id="PIRSR001461-1"/>
    </source>
</evidence>
<comment type="cofactor">
    <cofactor evidence="3">
        <name>Co(2+)</name>
        <dbReference type="ChEBI" id="CHEBI:48828"/>
    </cofactor>
</comment>
<dbReference type="InterPro" id="IPR013785">
    <property type="entry name" value="Aldolase_TIM"/>
</dbReference>
<evidence type="ECO:0000256" key="1">
    <source>
        <dbReference type="ARBA" id="ARBA00001782"/>
    </source>
</evidence>
<feature type="binding site" evidence="10 14">
    <location>
        <position position="18"/>
    </location>
    <ligand>
        <name>substrate</name>
    </ligand>
</feature>
<dbReference type="NCBIfam" id="NF004076">
    <property type="entry name" value="PRK05581.1-4"/>
    <property type="match status" value="1"/>
</dbReference>
<reference evidence="15 16" key="1">
    <citation type="journal article" date="2009" name="Infect. Immun.">
        <title>Comparative genomics reveal extensive transposon-mediated genomic plasticity and diversity among potential effector proteins within the genus Coxiella.</title>
        <authorList>
            <person name="Beare P.A."/>
            <person name="Unsworth N."/>
            <person name="Andoh M."/>
            <person name="Voth D.E."/>
            <person name="Omsland A."/>
            <person name="Gilk S.D."/>
            <person name="Williams K.P."/>
            <person name="Sobral B.W."/>
            <person name="Kupko J.J.III."/>
            <person name="Porcella S.F."/>
            <person name="Samuel J.E."/>
            <person name="Heinzen R.A."/>
        </authorList>
    </citation>
    <scope>NUCLEOTIDE SEQUENCE [LARGE SCALE GENOMIC DNA]</scope>
    <source>
        <strain evidence="15 16">Dugway 5J108-111</strain>
    </source>
</reference>
<feature type="binding site" evidence="10 14">
    <location>
        <begin position="153"/>
        <end position="156"/>
    </location>
    <ligand>
        <name>substrate</name>
    </ligand>
</feature>
<comment type="cofactor">
    <cofactor evidence="4">
        <name>Zn(2+)</name>
        <dbReference type="ChEBI" id="CHEBI:29105"/>
    </cofactor>
</comment>
<evidence type="ECO:0000256" key="3">
    <source>
        <dbReference type="ARBA" id="ARBA00001941"/>
    </source>
</evidence>
<dbReference type="PROSITE" id="PS01085">
    <property type="entry name" value="RIBUL_P_3_EPIMER_1"/>
    <property type="match status" value="1"/>
</dbReference>
<sequence>MDLEVSASDMNKKIISASILSADFSRLGEEVKSVIQAGADNIHFDVMDHHFVPNLSFGAVVCKALRDAKITAPIDVHLMVKNPNEFIKPFAEAGANLITFHPETVKDVEDTIARIKKAGMQVGMAFNPEKSLSLFTSFLTKIDLVLLMSVNPGFAGQSFMAESLKKIAATRQLLDTLQSKAFLGIDGGIKINNIADVSRAGADFFVVGSGLFHSSNYEEKLKEMRHAINDR</sequence>
<comment type="cofactor">
    <cofactor evidence="5">
        <name>Fe(2+)</name>
        <dbReference type="ChEBI" id="CHEBI:29033"/>
    </cofactor>
</comment>
<evidence type="ECO:0000256" key="2">
    <source>
        <dbReference type="ARBA" id="ARBA00001936"/>
    </source>
</evidence>
<dbReference type="AlphaFoldDB" id="A9KB90"/>
<accession>A9KB90</accession>
<dbReference type="PROSITE" id="PS01086">
    <property type="entry name" value="RIBUL_P_3_EPIMER_2"/>
    <property type="match status" value="1"/>
</dbReference>
<evidence type="ECO:0000313" key="15">
    <source>
        <dbReference type="EMBL" id="ABS77359.2"/>
    </source>
</evidence>
<evidence type="ECO:0000256" key="7">
    <source>
        <dbReference type="ARBA" id="ARBA00013188"/>
    </source>
</evidence>
<evidence type="ECO:0000256" key="13">
    <source>
        <dbReference type="PIRSR" id="PIRSR001461-2"/>
    </source>
</evidence>
<evidence type="ECO:0000256" key="9">
    <source>
        <dbReference type="ARBA" id="ARBA00023235"/>
    </source>
</evidence>
<dbReference type="EC" id="5.1.3.1" evidence="7 10"/>
<comment type="function">
    <text evidence="10">Catalyzes the reversible epimerization of D-ribulose 5-phosphate to D-xylulose 5-phosphate.</text>
</comment>
<feature type="binding site" evidence="10">
    <location>
        <begin position="186"/>
        <end position="188"/>
    </location>
    <ligand>
        <name>substrate</name>
    </ligand>
</feature>
<dbReference type="KEGG" id="cbd:CBUD_0103"/>
<protein>
    <recommendedName>
        <fullName evidence="7 10">Ribulose-phosphate 3-epimerase</fullName>
        <ecNumber evidence="7 10">5.1.3.1</ecNumber>
    </recommendedName>
</protein>
<evidence type="ECO:0000256" key="5">
    <source>
        <dbReference type="ARBA" id="ARBA00001954"/>
    </source>
</evidence>
<dbReference type="GO" id="GO:0046872">
    <property type="term" value="F:metal ion binding"/>
    <property type="evidence" value="ECO:0007669"/>
    <property type="project" value="UniProtKB-UniRule"/>
</dbReference>
<comment type="cofactor">
    <cofactor evidence="10 13">
        <name>a divalent metal cation</name>
        <dbReference type="ChEBI" id="CHEBI:60240"/>
    </cofactor>
    <text evidence="10 13">Binds 1 divalent metal cation per subunit.</text>
</comment>
<dbReference type="GO" id="GO:0019323">
    <property type="term" value="P:pentose catabolic process"/>
    <property type="evidence" value="ECO:0007669"/>
    <property type="project" value="UniProtKB-UniRule"/>
</dbReference>
<feature type="active site" description="Proton donor" evidence="10 12">
    <location>
        <position position="186"/>
    </location>
</feature>
<evidence type="ECO:0000256" key="11">
    <source>
        <dbReference type="PIRNR" id="PIRNR001461"/>
    </source>
</evidence>
<gene>
    <name evidence="10 15" type="primary">rpe</name>
    <name evidence="15" type="ordered locus">CBUD_0103</name>
</gene>
<dbReference type="PIRSF" id="PIRSF001461">
    <property type="entry name" value="RPE"/>
    <property type="match status" value="1"/>
</dbReference>
<feature type="binding site" evidence="10 13">
    <location>
        <position position="186"/>
    </location>
    <ligand>
        <name>a divalent metal cation</name>
        <dbReference type="ChEBI" id="CHEBI:60240"/>
    </ligand>
</feature>
<comment type="similarity">
    <text evidence="6 10 11">Belongs to the ribulose-phosphate 3-epimerase family.</text>
</comment>
<keyword evidence="8 10" id="KW-0479">Metal-binding</keyword>
<feature type="binding site" evidence="10 14">
    <location>
        <position position="77"/>
    </location>
    <ligand>
        <name>substrate</name>
    </ligand>
</feature>
<dbReference type="InterPro" id="IPR011060">
    <property type="entry name" value="RibuloseP-bd_barrel"/>
</dbReference>
<keyword evidence="13" id="KW-0170">Cobalt</keyword>
<feature type="active site" description="Proton acceptor" evidence="10 12">
    <location>
        <position position="45"/>
    </location>
</feature>
<comment type="pathway">
    <text evidence="10">Carbohydrate degradation.</text>
</comment>
<dbReference type="GO" id="GO:0004750">
    <property type="term" value="F:D-ribulose-phosphate 3-epimerase activity"/>
    <property type="evidence" value="ECO:0007669"/>
    <property type="project" value="UniProtKB-UniRule"/>
</dbReference>
<dbReference type="NCBIfam" id="TIGR01163">
    <property type="entry name" value="rpe"/>
    <property type="match status" value="1"/>
</dbReference>
<feature type="binding site" evidence="10 13">
    <location>
        <position position="43"/>
    </location>
    <ligand>
        <name>a divalent metal cation</name>
        <dbReference type="ChEBI" id="CHEBI:60240"/>
    </ligand>
</feature>